<protein>
    <submittedName>
        <fullName evidence="2">Low temperature requirement protein A</fullName>
    </submittedName>
</protein>
<sequence>MRMIGNSDRDPGRADWMELFFDLIFVALVGQLAHGLHEHPGFAAIGVFLALFAAVWWSWGNLTFVVNVSRRLTRRGLSLVMLLAMVAVGAMAVAAPEAIGERAWLFAAGNAALRIVLLVAWIRLSWADGVGSRIRISVYNGVTAVLWLVSIVLPEPAGYVLWAVAIALEVVLLITTASSWASGAFETLNVDHLSERFGLLVIIVLGESVLSIVAAVSATWTAAGAVVGLLGLLIAAGLAWTFFLYGVDAMHQGLERLLARGDIRGVRDTVAFLPFLLLAGVTALSGALSAAIAHPGEPLPLALSLCLGGGIALFYFANTVISRRYGDEWRVVLRWGVPAVVLSLLLVPLGAVLPAAVTVACAVLVLAYVVAAAERASRRRARAASPSPSPSP</sequence>
<dbReference type="PANTHER" id="PTHR36840:SF1">
    <property type="entry name" value="BLL5714 PROTEIN"/>
    <property type="match status" value="1"/>
</dbReference>
<gene>
    <name evidence="2" type="ORF">P5G59_10375</name>
</gene>
<feature type="transmembrane region" description="Helical" evidence="1">
    <location>
        <begin position="353"/>
        <end position="373"/>
    </location>
</feature>
<dbReference type="RefSeq" id="WP_301218622.1">
    <property type="nucleotide sequence ID" value="NZ_JAROCB010000002.1"/>
</dbReference>
<feature type="transmembrane region" description="Helical" evidence="1">
    <location>
        <begin position="299"/>
        <end position="317"/>
    </location>
</feature>
<accession>A0ABT8IXJ8</accession>
<feature type="transmembrane region" description="Helical" evidence="1">
    <location>
        <begin position="102"/>
        <end position="124"/>
    </location>
</feature>
<keyword evidence="1" id="KW-0812">Transmembrane</keyword>
<name>A0ABT8IXJ8_9MICO</name>
<feature type="transmembrane region" description="Helical" evidence="1">
    <location>
        <begin position="20"/>
        <end position="36"/>
    </location>
</feature>
<dbReference type="Pfam" id="PF06772">
    <property type="entry name" value="LtrA"/>
    <property type="match status" value="1"/>
</dbReference>
<feature type="transmembrane region" description="Helical" evidence="1">
    <location>
        <begin position="159"/>
        <end position="185"/>
    </location>
</feature>
<feature type="transmembrane region" description="Helical" evidence="1">
    <location>
        <begin position="329"/>
        <end position="347"/>
    </location>
</feature>
<evidence type="ECO:0000313" key="3">
    <source>
        <dbReference type="Proteomes" id="UP001174210"/>
    </source>
</evidence>
<dbReference type="PANTHER" id="PTHR36840">
    <property type="entry name" value="BLL5714 PROTEIN"/>
    <property type="match status" value="1"/>
</dbReference>
<feature type="transmembrane region" description="Helical" evidence="1">
    <location>
        <begin position="197"/>
        <end position="220"/>
    </location>
</feature>
<keyword evidence="1" id="KW-0472">Membrane</keyword>
<proteinExistence type="predicted"/>
<dbReference type="InterPro" id="IPR010640">
    <property type="entry name" value="Low_temperature_requirement_A"/>
</dbReference>
<feature type="transmembrane region" description="Helical" evidence="1">
    <location>
        <begin position="226"/>
        <end position="248"/>
    </location>
</feature>
<feature type="transmembrane region" description="Helical" evidence="1">
    <location>
        <begin position="136"/>
        <end position="153"/>
    </location>
</feature>
<dbReference type="Proteomes" id="UP001174210">
    <property type="component" value="Unassembled WGS sequence"/>
</dbReference>
<keyword evidence="1" id="KW-1133">Transmembrane helix</keyword>
<evidence type="ECO:0000256" key="1">
    <source>
        <dbReference type="SAM" id="Phobius"/>
    </source>
</evidence>
<dbReference type="EMBL" id="JAROCB010000002">
    <property type="protein sequence ID" value="MDN4597546.1"/>
    <property type="molecule type" value="Genomic_DNA"/>
</dbReference>
<reference evidence="2" key="1">
    <citation type="submission" date="2023-03" db="EMBL/GenBank/DDBJ databases">
        <title>MT1 and MT2 Draft Genomes of Novel Species.</title>
        <authorList>
            <person name="Venkateswaran K."/>
        </authorList>
    </citation>
    <scope>NUCLEOTIDE SEQUENCE</scope>
    <source>
        <strain evidence="2">F6_8S_P_1A</strain>
    </source>
</reference>
<evidence type="ECO:0000313" key="2">
    <source>
        <dbReference type="EMBL" id="MDN4597546.1"/>
    </source>
</evidence>
<feature type="transmembrane region" description="Helical" evidence="1">
    <location>
        <begin position="76"/>
        <end position="96"/>
    </location>
</feature>
<keyword evidence="3" id="KW-1185">Reference proteome</keyword>
<organism evidence="2 3">
    <name type="scientific">Leifsonia virtsii</name>
    <dbReference type="NCBI Taxonomy" id="3035915"/>
    <lineage>
        <taxon>Bacteria</taxon>
        <taxon>Bacillati</taxon>
        <taxon>Actinomycetota</taxon>
        <taxon>Actinomycetes</taxon>
        <taxon>Micrococcales</taxon>
        <taxon>Microbacteriaceae</taxon>
        <taxon>Leifsonia</taxon>
    </lineage>
</organism>
<feature type="transmembrane region" description="Helical" evidence="1">
    <location>
        <begin position="42"/>
        <end position="64"/>
    </location>
</feature>
<feature type="transmembrane region" description="Helical" evidence="1">
    <location>
        <begin position="269"/>
        <end position="293"/>
    </location>
</feature>
<comment type="caution">
    <text evidence="2">The sequence shown here is derived from an EMBL/GenBank/DDBJ whole genome shotgun (WGS) entry which is preliminary data.</text>
</comment>